<evidence type="ECO:0000259" key="12">
    <source>
        <dbReference type="Pfam" id="PF20659"/>
    </source>
</evidence>
<proteinExistence type="inferred from homology"/>
<reference evidence="13 14" key="1">
    <citation type="submission" date="2013-08" db="EMBL/GenBank/DDBJ databases">
        <authorList>
            <person name="Huang J."/>
            <person name="Wang G."/>
        </authorList>
    </citation>
    <scope>NUCLEOTIDE SEQUENCE [LARGE SCALE GENOMIC DNA]</scope>
    <source>
        <strain evidence="13 14">JSM 076056</strain>
    </source>
</reference>
<dbReference type="InterPro" id="IPR044856">
    <property type="entry name" value="Malate_synth_C_sf"/>
</dbReference>
<feature type="domain" description="Malate synthase C-terminal" evidence="12">
    <location>
        <begin position="408"/>
        <end position="528"/>
    </location>
</feature>
<dbReference type="RefSeq" id="WP_026799929.1">
    <property type="nucleotide sequence ID" value="NZ_AULI01000006.1"/>
</dbReference>
<gene>
    <name evidence="13" type="ORF">N781_13280</name>
</gene>
<dbReference type="PANTHER" id="PTHR42902:SF1">
    <property type="entry name" value="MALATE SYNTHASE 1-RELATED"/>
    <property type="match status" value="1"/>
</dbReference>
<dbReference type="PROSITE" id="PS00510">
    <property type="entry name" value="MALATE_SYNTHASE"/>
    <property type="match status" value="1"/>
</dbReference>
<dbReference type="EMBL" id="AVPE01000004">
    <property type="protein sequence ID" value="KGX92860.1"/>
    <property type="molecule type" value="Genomic_DNA"/>
</dbReference>
<dbReference type="eggNOG" id="COG2225">
    <property type="taxonomic scope" value="Bacteria"/>
</dbReference>
<dbReference type="SUPFAM" id="SSF51645">
    <property type="entry name" value="Malate synthase G"/>
    <property type="match status" value="1"/>
</dbReference>
<dbReference type="Pfam" id="PF01274">
    <property type="entry name" value="MS_TIM-barrel"/>
    <property type="match status" value="1"/>
</dbReference>
<keyword evidence="13" id="KW-0012">Acyltransferase</keyword>
<comment type="similarity">
    <text evidence="1 9">Belongs to the malate synthase family.</text>
</comment>
<protein>
    <recommendedName>
        <fullName evidence="7 9">Malate synthase</fullName>
        <ecNumber evidence="2 9">2.3.3.9</ecNumber>
    </recommendedName>
</protein>
<feature type="domain" description="Malate synthase N-terminal" evidence="11">
    <location>
        <begin position="10"/>
        <end position="69"/>
    </location>
</feature>
<dbReference type="InterPro" id="IPR011076">
    <property type="entry name" value="Malate_synth_sf"/>
</dbReference>
<organism evidence="13 14">
    <name type="scientific">Pontibacillus halophilus JSM 076056 = DSM 19796</name>
    <dbReference type="NCBI Taxonomy" id="1385510"/>
    <lineage>
        <taxon>Bacteria</taxon>
        <taxon>Bacillati</taxon>
        <taxon>Bacillota</taxon>
        <taxon>Bacilli</taxon>
        <taxon>Bacillales</taxon>
        <taxon>Bacillaceae</taxon>
        <taxon>Pontibacillus</taxon>
    </lineage>
</organism>
<keyword evidence="3 9" id="KW-0329">Glyoxylate bypass</keyword>
<dbReference type="GO" id="GO:0005737">
    <property type="term" value="C:cytoplasm"/>
    <property type="evidence" value="ECO:0007669"/>
    <property type="project" value="TreeGrafter"/>
</dbReference>
<evidence type="ECO:0000256" key="4">
    <source>
        <dbReference type="ARBA" id="ARBA00022532"/>
    </source>
</evidence>
<evidence type="ECO:0000259" key="11">
    <source>
        <dbReference type="Pfam" id="PF20656"/>
    </source>
</evidence>
<feature type="domain" description="Malate synthase TIM barrel" evidence="10">
    <location>
        <begin position="159"/>
        <end position="404"/>
    </location>
</feature>
<evidence type="ECO:0000259" key="10">
    <source>
        <dbReference type="Pfam" id="PF01274"/>
    </source>
</evidence>
<sequence>MQTGRSVISISGEMEEGFKEILTEDALQFLTILHEQFEDRRQQLLHKRTLIQEELNKGGLPQFLRETSHIRAGDWTIAPLPEDLKDRRVEITGPVDRKMVINALNSGANVFMADFEDANSPTWHNNIHGQLNLRDAVRRTISFTNDKGKQYELHDETAVLVVRPRGWHLDEKHIEVEGKPMSGSLVDFGLYFYHNAKELIARGSGPYFYLPKMENHYEARLWNEVFQAAQDYLNLPNGTIKATVLIETILASFEMDEILFELKDHSAGLNCGRWDYIFSYIKKLREHEHILLPDRAEVTMEVPFMRAYSQLAIQTCHKRNAPAIGGMAAQIPVKNDEQKNAAAFQKVRADKEREVQDGHDGTWVAHPGMVQTAKEVFDEHMKQPNQIHRKREDLHITAEDLLQVPKGKITEEGLRTNLYVGIQYIAAWLNGRGAVPIRNLMEDAATAEISRTQVWQWIRHKQGNLEDGRSINEELVHLFIAEELDRMRSEVLDERFEEGKFVEAAELFSSLVMQDEFEEFLTVPAYQYV</sequence>
<evidence type="ECO:0000256" key="3">
    <source>
        <dbReference type="ARBA" id="ARBA00022435"/>
    </source>
</evidence>
<evidence type="ECO:0000256" key="7">
    <source>
        <dbReference type="ARBA" id="ARBA00068441"/>
    </source>
</evidence>
<evidence type="ECO:0000256" key="6">
    <source>
        <dbReference type="ARBA" id="ARBA00047918"/>
    </source>
</evidence>
<dbReference type="EC" id="2.3.3.9" evidence="2 9"/>
<comment type="pathway">
    <text evidence="9">Carbohydrate metabolism; glyoxylate cycle; (S)-malate from isocitrate: step 2/2.</text>
</comment>
<accession>A0A0A5GNW3</accession>
<dbReference type="FunFam" id="3.20.20.360:FF:000001">
    <property type="entry name" value="Malate synthase"/>
    <property type="match status" value="1"/>
</dbReference>
<dbReference type="NCBIfam" id="TIGR01344">
    <property type="entry name" value="malate_syn_A"/>
    <property type="match status" value="1"/>
</dbReference>
<keyword evidence="14" id="KW-1185">Reference proteome</keyword>
<dbReference type="CDD" id="cd00727">
    <property type="entry name" value="malate_synt_A"/>
    <property type="match status" value="1"/>
</dbReference>
<evidence type="ECO:0000256" key="5">
    <source>
        <dbReference type="ARBA" id="ARBA00022679"/>
    </source>
</evidence>
<dbReference type="InterPro" id="IPR006252">
    <property type="entry name" value="Malate_synthA"/>
</dbReference>
<dbReference type="Gene3D" id="1.20.1220.12">
    <property type="entry name" value="Malate synthase, domain III"/>
    <property type="match status" value="1"/>
</dbReference>
<dbReference type="GO" id="GO:0004474">
    <property type="term" value="F:malate synthase activity"/>
    <property type="evidence" value="ECO:0007669"/>
    <property type="project" value="UniProtKB-EC"/>
</dbReference>
<feature type="active site" description="Proton donor" evidence="8">
    <location>
        <position position="443"/>
    </location>
</feature>
<feature type="active site" description="Proton acceptor" evidence="8">
    <location>
        <position position="163"/>
    </location>
</feature>
<dbReference type="Pfam" id="PF20659">
    <property type="entry name" value="MS_C"/>
    <property type="match status" value="1"/>
</dbReference>
<evidence type="ECO:0000256" key="2">
    <source>
        <dbReference type="ARBA" id="ARBA00012636"/>
    </source>
</evidence>
<dbReference type="InterPro" id="IPR019830">
    <property type="entry name" value="Malate_synthase_CS"/>
</dbReference>
<keyword evidence="4 9" id="KW-0816">Tricarboxylic acid cycle</keyword>
<dbReference type="GO" id="GO:0006099">
    <property type="term" value="P:tricarboxylic acid cycle"/>
    <property type="evidence" value="ECO:0007669"/>
    <property type="project" value="UniProtKB-KW"/>
</dbReference>
<dbReference type="UniPathway" id="UPA00703">
    <property type="reaction ID" value="UER00720"/>
</dbReference>
<evidence type="ECO:0000313" key="14">
    <source>
        <dbReference type="Proteomes" id="UP000030528"/>
    </source>
</evidence>
<evidence type="ECO:0000256" key="9">
    <source>
        <dbReference type="RuleBase" id="RU000555"/>
    </source>
</evidence>
<dbReference type="InterPro" id="IPR048356">
    <property type="entry name" value="MS_N"/>
</dbReference>
<dbReference type="STRING" id="1385510.GCA_000425205_01488"/>
<dbReference type="AlphaFoldDB" id="A0A0A5GNW3"/>
<dbReference type="PANTHER" id="PTHR42902">
    <property type="entry name" value="MALATE SYNTHASE"/>
    <property type="match status" value="1"/>
</dbReference>
<evidence type="ECO:0000256" key="8">
    <source>
        <dbReference type="PIRSR" id="PIRSR001363-1"/>
    </source>
</evidence>
<dbReference type="PIRSF" id="PIRSF001363">
    <property type="entry name" value="Malate_synth"/>
    <property type="match status" value="1"/>
</dbReference>
<evidence type="ECO:0000313" key="13">
    <source>
        <dbReference type="EMBL" id="KGX92860.1"/>
    </source>
</evidence>
<keyword evidence="5 9" id="KW-0808">Transferase</keyword>
<dbReference type="FunFam" id="1.20.1220.12:FF:000001">
    <property type="entry name" value="Malate synthase"/>
    <property type="match status" value="1"/>
</dbReference>
<dbReference type="Pfam" id="PF20656">
    <property type="entry name" value="MS_N"/>
    <property type="match status" value="1"/>
</dbReference>
<name>A0A0A5GNW3_9BACI</name>
<dbReference type="InterPro" id="IPR001465">
    <property type="entry name" value="Malate_synthase_TIM"/>
</dbReference>
<dbReference type="Gene3D" id="3.20.20.360">
    <property type="entry name" value="Malate synthase, domain 3"/>
    <property type="match status" value="1"/>
</dbReference>
<comment type="catalytic activity">
    <reaction evidence="6 9">
        <text>glyoxylate + acetyl-CoA + H2O = (S)-malate + CoA + H(+)</text>
        <dbReference type="Rhea" id="RHEA:18181"/>
        <dbReference type="ChEBI" id="CHEBI:15377"/>
        <dbReference type="ChEBI" id="CHEBI:15378"/>
        <dbReference type="ChEBI" id="CHEBI:15589"/>
        <dbReference type="ChEBI" id="CHEBI:36655"/>
        <dbReference type="ChEBI" id="CHEBI:57287"/>
        <dbReference type="ChEBI" id="CHEBI:57288"/>
        <dbReference type="EC" id="2.3.3.9"/>
    </reaction>
</comment>
<evidence type="ECO:0000256" key="1">
    <source>
        <dbReference type="ARBA" id="ARBA00006394"/>
    </source>
</evidence>
<comment type="caution">
    <text evidence="13">The sequence shown here is derived from an EMBL/GenBank/DDBJ whole genome shotgun (WGS) entry which is preliminary data.</text>
</comment>
<dbReference type="InterPro" id="IPR048355">
    <property type="entry name" value="MS_C"/>
</dbReference>
<dbReference type="Proteomes" id="UP000030528">
    <property type="component" value="Unassembled WGS sequence"/>
</dbReference>
<dbReference type="GO" id="GO:0006097">
    <property type="term" value="P:glyoxylate cycle"/>
    <property type="evidence" value="ECO:0007669"/>
    <property type="project" value="UniProtKB-UniPathway"/>
</dbReference>
<dbReference type="OrthoDB" id="9768429at2"/>
<dbReference type="InterPro" id="IPR046363">
    <property type="entry name" value="MS_N_TIM-barrel_dom"/>
</dbReference>